<protein>
    <submittedName>
        <fullName evidence="1">Uncharacterized protein</fullName>
    </submittedName>
</protein>
<reference evidence="1 2" key="1">
    <citation type="submission" date="2017-02" db="EMBL/GenBank/DDBJ databases">
        <authorList>
            <person name="Peterson S.W."/>
        </authorList>
    </citation>
    <scope>NUCLEOTIDE SEQUENCE [LARGE SCALE GENOMIC DNA]</scope>
    <source>
        <strain evidence="1 2">B Ar 00.02</strain>
    </source>
</reference>
<accession>A0A1R4G9Z2</accession>
<dbReference type="Proteomes" id="UP000195913">
    <property type="component" value="Unassembled WGS sequence"/>
</dbReference>
<proteinExistence type="predicted"/>
<keyword evidence="2" id="KW-1185">Reference proteome</keyword>
<evidence type="ECO:0000313" key="2">
    <source>
        <dbReference type="Proteomes" id="UP000195913"/>
    </source>
</evidence>
<dbReference type="EMBL" id="FUHW01000032">
    <property type="protein sequence ID" value="SJM64883.1"/>
    <property type="molecule type" value="Genomic_DNA"/>
</dbReference>
<evidence type="ECO:0000313" key="1">
    <source>
        <dbReference type="EMBL" id="SJM64883.1"/>
    </source>
</evidence>
<organism evidence="1 2">
    <name type="scientific">Arthrobacter rhombi</name>
    <dbReference type="NCBI Taxonomy" id="71253"/>
    <lineage>
        <taxon>Bacteria</taxon>
        <taxon>Bacillati</taxon>
        <taxon>Actinomycetota</taxon>
        <taxon>Actinomycetes</taxon>
        <taxon>Micrococcales</taxon>
        <taxon>Micrococcaceae</taxon>
        <taxon>Arthrobacter</taxon>
    </lineage>
</organism>
<name>A0A1R4G9Z2_9MICC</name>
<sequence length="41" mass="4042">MTSLGRGVETDCPMVRAPVGALLSLGNAPGLIAVPAGQSHP</sequence>
<gene>
    <name evidence="1" type="ORF">FM101_08870</name>
</gene>
<dbReference type="AlphaFoldDB" id="A0A1R4G9Z2"/>